<reference evidence="1 2" key="1">
    <citation type="journal article" date="2003" name="Nature">
        <title>The genome of a motile marine Synechococcus.</title>
        <authorList>
            <person name="Palenik B."/>
            <person name="Brahamsha B."/>
            <person name="Larimer F."/>
            <person name="Land M."/>
            <person name="Hauser L."/>
            <person name="Chain P."/>
            <person name="Lamerdin J."/>
            <person name="Regala W."/>
            <person name="Allen E.A."/>
            <person name="McCarren J."/>
            <person name="Paulsen I."/>
            <person name="Dufresne A."/>
            <person name="Partensky F."/>
            <person name="Webb E."/>
            <person name="Waterbury J."/>
        </authorList>
    </citation>
    <scope>NUCLEOTIDE SEQUENCE [LARGE SCALE GENOMIC DNA]</scope>
    <source>
        <strain evidence="1 2">WH8102</strain>
    </source>
</reference>
<dbReference type="InterPro" id="IPR021483">
    <property type="entry name" value="DUF3136"/>
</dbReference>
<organism evidence="1 2">
    <name type="scientific">Parasynechococcus marenigrum (strain WH8102)</name>
    <dbReference type="NCBI Taxonomy" id="84588"/>
    <lineage>
        <taxon>Bacteria</taxon>
        <taxon>Bacillati</taxon>
        <taxon>Cyanobacteriota</taxon>
        <taxon>Cyanophyceae</taxon>
        <taxon>Synechococcales</taxon>
        <taxon>Prochlorococcaceae</taxon>
        <taxon>Parasynechococcus</taxon>
        <taxon>Parasynechococcus marenigrum</taxon>
    </lineage>
</organism>
<accession>Q7U6F6</accession>
<dbReference type="RefSeq" id="WP_011128246.1">
    <property type="nucleotide sequence ID" value="NC_005070.1"/>
</dbReference>
<proteinExistence type="predicted"/>
<dbReference type="eggNOG" id="ENOG5032J1N">
    <property type="taxonomic scope" value="Bacteria"/>
</dbReference>
<dbReference type="EMBL" id="BX569692">
    <property type="protein sequence ID" value="CAE07897.1"/>
    <property type="molecule type" value="Genomic_DNA"/>
</dbReference>
<protein>
    <submittedName>
        <fullName evidence="1">Conserved hypothetical</fullName>
    </submittedName>
</protein>
<evidence type="ECO:0000313" key="1">
    <source>
        <dbReference type="EMBL" id="CAE07897.1"/>
    </source>
</evidence>
<dbReference type="Proteomes" id="UP000001422">
    <property type="component" value="Chromosome"/>
</dbReference>
<dbReference type="STRING" id="84588.SYNW1382"/>
<dbReference type="AlphaFoldDB" id="Q7U6F6"/>
<evidence type="ECO:0000313" key="2">
    <source>
        <dbReference type="Proteomes" id="UP000001422"/>
    </source>
</evidence>
<dbReference type="Pfam" id="PF11334">
    <property type="entry name" value="DUF3136"/>
    <property type="match status" value="1"/>
</dbReference>
<sequence>MTTASLSIGELEANYALYCKALKILIRQGKSSAELHRTICWHRLGLLHRSLPRQYKSPERLMLMIQADLSNNGSV</sequence>
<gene>
    <name evidence="1" type="ordered locus">SYNW1382</name>
</gene>
<keyword evidence="2" id="KW-1185">Reference proteome</keyword>
<name>Q7U6F6_PARMW</name>
<dbReference type="KEGG" id="syw:SYNW1382"/>
<dbReference type="HOGENOM" id="CLU_184584_1_0_3"/>